<gene>
    <name evidence="2" type="ORF">HID58_001495</name>
</gene>
<dbReference type="EMBL" id="JAGKQM010000001">
    <property type="protein sequence ID" value="KAH0941858.1"/>
    <property type="molecule type" value="Genomic_DNA"/>
</dbReference>
<dbReference type="PANTHER" id="PTHR33528">
    <property type="entry name" value="OS07G0239500 PROTEIN"/>
    <property type="match status" value="1"/>
</dbReference>
<dbReference type="Pfam" id="PF15054">
    <property type="entry name" value="DUF4535"/>
    <property type="match status" value="1"/>
</dbReference>
<keyword evidence="3" id="KW-1185">Reference proteome</keyword>
<evidence type="ECO:0000313" key="2">
    <source>
        <dbReference type="EMBL" id="KAH0941858.1"/>
    </source>
</evidence>
<evidence type="ECO:0000256" key="1">
    <source>
        <dbReference type="SAM" id="MobiDB-lite"/>
    </source>
</evidence>
<evidence type="ECO:0000313" key="3">
    <source>
        <dbReference type="Proteomes" id="UP000824890"/>
    </source>
</evidence>
<dbReference type="InterPro" id="IPR027854">
    <property type="entry name" value="STMP1"/>
</dbReference>
<accession>A0ABQ8EMD1</accession>
<organism evidence="2 3">
    <name type="scientific">Brassica napus</name>
    <name type="common">Rape</name>
    <dbReference type="NCBI Taxonomy" id="3708"/>
    <lineage>
        <taxon>Eukaryota</taxon>
        <taxon>Viridiplantae</taxon>
        <taxon>Streptophyta</taxon>
        <taxon>Embryophyta</taxon>
        <taxon>Tracheophyta</taxon>
        <taxon>Spermatophyta</taxon>
        <taxon>Magnoliopsida</taxon>
        <taxon>eudicotyledons</taxon>
        <taxon>Gunneridae</taxon>
        <taxon>Pentapetalae</taxon>
        <taxon>rosids</taxon>
        <taxon>malvids</taxon>
        <taxon>Brassicales</taxon>
        <taxon>Brassicaceae</taxon>
        <taxon>Brassiceae</taxon>
        <taxon>Brassica</taxon>
    </lineage>
</organism>
<comment type="caution">
    <text evidence="2">The sequence shown here is derived from an EMBL/GenBank/DDBJ whole genome shotgun (WGS) entry which is preliminary data.</text>
</comment>
<name>A0ABQ8EMD1_BRANA</name>
<protein>
    <submittedName>
        <fullName evidence="2">Uncharacterized protein</fullName>
    </submittedName>
</protein>
<feature type="compositionally biased region" description="Basic residues" evidence="1">
    <location>
        <begin position="94"/>
        <end position="112"/>
    </location>
</feature>
<feature type="region of interest" description="Disordered" evidence="1">
    <location>
        <begin position="52"/>
        <end position="116"/>
    </location>
</feature>
<proteinExistence type="predicted"/>
<sequence length="174" mass="20045">MKRTKPTEEQTNASIKIGSIASIDLENQIHLDMKPRHLLRSVEARRCNCLSEGRREQSECQIESQSNPEKAKRSGGQAGEQNEVPEKNWDQTCPRHRQKTMRSKKKSRRRRYPREEGDMGIVRRSFSFLTGTACGIYIAQNYKVPNINKLAHCAVSIAKELENRYRKPESSDDV</sequence>
<reference evidence="2 3" key="1">
    <citation type="submission" date="2021-05" db="EMBL/GenBank/DDBJ databases">
        <title>Genome Assembly of Synthetic Allotetraploid Brassica napus Reveals Homoeologous Exchanges between Subgenomes.</title>
        <authorList>
            <person name="Davis J.T."/>
        </authorList>
    </citation>
    <scope>NUCLEOTIDE SEQUENCE [LARGE SCALE GENOMIC DNA]</scope>
    <source>
        <strain evidence="3">cv. Da-Ae</strain>
        <tissue evidence="2">Seedling</tissue>
    </source>
</reference>
<feature type="compositionally biased region" description="Polar residues" evidence="1">
    <location>
        <begin position="59"/>
        <end position="68"/>
    </location>
</feature>
<dbReference type="Proteomes" id="UP000824890">
    <property type="component" value="Unassembled WGS sequence"/>
</dbReference>
<dbReference type="PANTHER" id="PTHR33528:SF17">
    <property type="entry name" value="TRANSMEMBRANE PROTEIN"/>
    <property type="match status" value="1"/>
</dbReference>